<evidence type="ECO:0000313" key="2">
    <source>
        <dbReference type="EMBL" id="PAV04573.1"/>
    </source>
</evidence>
<sequence>MEFLKDEGGQGAAEYILLFGGVIAIAIAALLIYRDYIHSTNPLNSATDIPSVRGSMK</sequence>
<dbReference type="AlphaFoldDB" id="A0A2A2H5M5"/>
<dbReference type="EMBL" id="LMVM01000023">
    <property type="protein sequence ID" value="PAV04573.1"/>
    <property type="molecule type" value="Genomic_DNA"/>
</dbReference>
<dbReference type="Pfam" id="PF04021">
    <property type="entry name" value="Class_IIIsignal"/>
    <property type="match status" value="1"/>
</dbReference>
<comment type="caution">
    <text evidence="2">The sequence shown here is derived from an EMBL/GenBank/DDBJ whole genome shotgun (WGS) entry which is preliminary data.</text>
</comment>
<dbReference type="Proteomes" id="UP000217784">
    <property type="component" value="Unassembled WGS sequence"/>
</dbReference>
<name>A0A2A2H5M5_METBR</name>
<organism evidence="2 3">
    <name type="scientific">Methanobacterium bryantii</name>
    <dbReference type="NCBI Taxonomy" id="2161"/>
    <lineage>
        <taxon>Archaea</taxon>
        <taxon>Methanobacteriati</taxon>
        <taxon>Methanobacteriota</taxon>
        <taxon>Methanomada group</taxon>
        <taxon>Methanobacteria</taxon>
        <taxon>Methanobacteriales</taxon>
        <taxon>Methanobacteriaceae</taxon>
        <taxon>Methanobacterium</taxon>
    </lineage>
</organism>
<accession>A0A2A2H5M5</accession>
<evidence type="ECO:0000256" key="1">
    <source>
        <dbReference type="SAM" id="Phobius"/>
    </source>
</evidence>
<reference evidence="2 3" key="1">
    <citation type="journal article" date="2017" name="BMC Genomics">
        <title>Genomic analysis of methanogenic archaea reveals a shift towards energy conservation.</title>
        <authorList>
            <person name="Gilmore S.P."/>
            <person name="Henske J.K."/>
            <person name="Sexton J.A."/>
            <person name="Solomon K.V."/>
            <person name="Seppala S."/>
            <person name="Yoo J.I."/>
            <person name="Huyett L.M."/>
            <person name="Pressman A."/>
            <person name="Cogan J.Z."/>
            <person name="Kivenson V."/>
            <person name="Peng X."/>
            <person name="Tan Y."/>
            <person name="Valentine D.L."/>
            <person name="O'Malley M.A."/>
        </authorList>
    </citation>
    <scope>NUCLEOTIDE SEQUENCE [LARGE SCALE GENOMIC DNA]</scope>
    <source>
        <strain evidence="2 3">M.o.H.</strain>
    </source>
</reference>
<proteinExistence type="predicted"/>
<keyword evidence="3" id="KW-1185">Reference proteome</keyword>
<keyword evidence="1" id="KW-0812">Transmembrane</keyword>
<dbReference type="InterPro" id="IPR007166">
    <property type="entry name" value="Class3_signal_pept_motif"/>
</dbReference>
<gene>
    <name evidence="2" type="ORF">ASJ80_05410</name>
</gene>
<dbReference type="RefSeq" id="WP_069585399.1">
    <property type="nucleotide sequence ID" value="NZ_LMVM01000023.1"/>
</dbReference>
<keyword evidence="1" id="KW-1133">Transmembrane helix</keyword>
<evidence type="ECO:0000313" key="3">
    <source>
        <dbReference type="Proteomes" id="UP000217784"/>
    </source>
</evidence>
<keyword evidence="1" id="KW-0472">Membrane</keyword>
<feature type="transmembrane region" description="Helical" evidence="1">
    <location>
        <begin position="12"/>
        <end position="33"/>
    </location>
</feature>
<protein>
    <submittedName>
        <fullName evidence="2">Class III signal peptide-containing protein</fullName>
    </submittedName>
</protein>